<feature type="region of interest" description="Disordered" evidence="1">
    <location>
        <begin position="84"/>
        <end position="162"/>
    </location>
</feature>
<proteinExistence type="predicted"/>
<accession>A0A4Q2DVJ2</accession>
<name>A0A4Q2DVJ2_9AGAR</name>
<dbReference type="EMBL" id="SDEE01000048">
    <property type="protein sequence ID" value="RXW23214.1"/>
    <property type="molecule type" value="Genomic_DNA"/>
</dbReference>
<evidence type="ECO:0000313" key="2">
    <source>
        <dbReference type="EMBL" id="RXW23214.1"/>
    </source>
</evidence>
<dbReference type="AlphaFoldDB" id="A0A4Q2DVJ2"/>
<sequence>MTVFSKVVTGVKRRGKVANEAGSSSQVTLSRDNSSVTTMAPDLRRFSDFMNPFPAVSPGGYTKYYQAKAKADPGASQFALPPLCELNQRPPASRRPPAIQTSGLSTKHRSSRKTSGSNTLASIPESALDPQTPHSHEGRGQDDGPQGGSLRRPRSLRRSSLDARSRSFHVVFPIIPLGTFPELFDRFP</sequence>
<evidence type="ECO:0000313" key="3">
    <source>
        <dbReference type="Proteomes" id="UP000290288"/>
    </source>
</evidence>
<comment type="caution">
    <text evidence="2">The sequence shown here is derived from an EMBL/GenBank/DDBJ whole genome shotgun (WGS) entry which is preliminary data.</text>
</comment>
<reference evidence="2 3" key="1">
    <citation type="submission" date="2019-01" db="EMBL/GenBank/DDBJ databases">
        <title>Draft genome sequence of Psathyrella aberdarensis IHI B618.</title>
        <authorList>
            <person name="Buettner E."/>
            <person name="Kellner H."/>
        </authorList>
    </citation>
    <scope>NUCLEOTIDE SEQUENCE [LARGE SCALE GENOMIC DNA]</scope>
    <source>
        <strain evidence="2 3">IHI B618</strain>
    </source>
</reference>
<organism evidence="2 3">
    <name type="scientific">Candolleomyces aberdarensis</name>
    <dbReference type="NCBI Taxonomy" id="2316362"/>
    <lineage>
        <taxon>Eukaryota</taxon>
        <taxon>Fungi</taxon>
        <taxon>Dikarya</taxon>
        <taxon>Basidiomycota</taxon>
        <taxon>Agaricomycotina</taxon>
        <taxon>Agaricomycetes</taxon>
        <taxon>Agaricomycetidae</taxon>
        <taxon>Agaricales</taxon>
        <taxon>Agaricineae</taxon>
        <taxon>Psathyrellaceae</taxon>
        <taxon>Candolleomyces</taxon>
    </lineage>
</organism>
<dbReference type="OrthoDB" id="3057292at2759"/>
<gene>
    <name evidence="2" type="ORF">EST38_g2652</name>
</gene>
<evidence type="ECO:0000256" key="1">
    <source>
        <dbReference type="SAM" id="MobiDB-lite"/>
    </source>
</evidence>
<keyword evidence="3" id="KW-1185">Reference proteome</keyword>
<protein>
    <submittedName>
        <fullName evidence="2">Uncharacterized protein</fullName>
    </submittedName>
</protein>
<dbReference type="Proteomes" id="UP000290288">
    <property type="component" value="Unassembled WGS sequence"/>
</dbReference>